<dbReference type="InterPro" id="IPR002110">
    <property type="entry name" value="Ankyrin_rpt"/>
</dbReference>
<dbReference type="InterPro" id="IPR052050">
    <property type="entry name" value="SecEffector_AnkRepeat"/>
</dbReference>
<sequence>MLSCIEVVLRSHARLKDAEFASWMVSSFLGPPPNMSLREACSTGCIRLLDWIWISSCTSVADRVPHWTLTNYLRSDRYYYHYQFTKSLEVAANRGDLEVVKWLVVHFSGCEAPASVVGAAVIKGHLSVVKYLWVHCRYISAECNKKRKVVDDKGQVLAEKRSEELIKHKAAGNRVCWGDRIVLLAAEHGHFDMVRWLCENTLGEEEKYYETYDKVMKHALRFGDDDLTKFLLPRGRCILDYAKKCPRLEVIELLLDCGYLRRDEEAAASAIRGLAAGGHLELMQQIALLHSPLREDYTHWGFNKLLYSWFMALVDSCKYGQLETVQWLHRYPICQRAIKLVKRRAHITIPMTEAAGEGHWNVVQYLCEQKTAKDYDEPLERAIRNGHLKCVEIIIRHFLNTRQRPRTCPIDVAAKAGRLEVVQFFHNFNPQYQFNSELSGSDAWWSQSRDSFCGAAASGNLELVKWLHASGYDNGAKDAMDAAARAGHFDSVKWLHLNRQEGCSPYAMWSAAMRGQLPMVQWFHFIRAEEWAIQDMDWVARRGHLDVIKWLDANKLWRCSDYSAKEIYRNGPLRVASWLYNHYPEQTPVNLNGVLNTRRVEIFEMLLFLDVHSPQCINRQFAEDTGKFVLEYSLEMADGNCHILSWLKVKLPSMELPNYHYYP</sequence>
<protein>
    <submittedName>
        <fullName evidence="1">WRKY transcription factor 19</fullName>
    </submittedName>
</protein>
<name>A0A0W8DS19_PHYNI</name>
<dbReference type="PANTHER" id="PTHR46586:SF3">
    <property type="entry name" value="ANKYRIN REPEAT-CONTAINING PROTEIN"/>
    <property type="match status" value="1"/>
</dbReference>
<reference evidence="1 2" key="1">
    <citation type="submission" date="2015-11" db="EMBL/GenBank/DDBJ databases">
        <title>Genomes and virulence difference between two physiological races of Phytophthora nicotianae.</title>
        <authorList>
            <person name="Liu H."/>
            <person name="Ma X."/>
            <person name="Yu H."/>
            <person name="Fang D."/>
            <person name="Li Y."/>
            <person name="Wang X."/>
            <person name="Wang W."/>
            <person name="Dong Y."/>
            <person name="Xiao B."/>
        </authorList>
    </citation>
    <scope>NUCLEOTIDE SEQUENCE [LARGE SCALE GENOMIC DNA]</scope>
    <source>
        <strain evidence="2">race 1</strain>
    </source>
</reference>
<dbReference type="Pfam" id="PF12796">
    <property type="entry name" value="Ank_2"/>
    <property type="match status" value="1"/>
</dbReference>
<proteinExistence type="predicted"/>
<evidence type="ECO:0000313" key="1">
    <source>
        <dbReference type="EMBL" id="KUF98917.1"/>
    </source>
</evidence>
<evidence type="ECO:0000313" key="2">
    <source>
        <dbReference type="Proteomes" id="UP000054636"/>
    </source>
</evidence>
<dbReference type="Pfam" id="PF13637">
    <property type="entry name" value="Ank_4"/>
    <property type="match status" value="1"/>
</dbReference>
<gene>
    <name evidence="1" type="ORF">AM588_10008121</name>
</gene>
<dbReference type="EMBL" id="LNFP01000049">
    <property type="protein sequence ID" value="KUF98917.1"/>
    <property type="molecule type" value="Genomic_DNA"/>
</dbReference>
<dbReference type="Proteomes" id="UP000054636">
    <property type="component" value="Unassembled WGS sequence"/>
</dbReference>
<dbReference type="SMART" id="SM00248">
    <property type="entry name" value="ANK"/>
    <property type="match status" value="5"/>
</dbReference>
<accession>A0A0W8DS19</accession>
<dbReference type="InterPro" id="IPR036770">
    <property type="entry name" value="Ankyrin_rpt-contain_sf"/>
</dbReference>
<dbReference type="PANTHER" id="PTHR46586">
    <property type="entry name" value="ANKYRIN REPEAT-CONTAINING PROTEIN"/>
    <property type="match status" value="1"/>
</dbReference>
<comment type="caution">
    <text evidence="1">The sequence shown here is derived from an EMBL/GenBank/DDBJ whole genome shotgun (WGS) entry which is preliminary data.</text>
</comment>
<dbReference type="SUPFAM" id="SSF48403">
    <property type="entry name" value="Ankyrin repeat"/>
    <property type="match status" value="2"/>
</dbReference>
<dbReference type="AlphaFoldDB" id="A0A0W8DS19"/>
<dbReference type="Gene3D" id="1.25.40.20">
    <property type="entry name" value="Ankyrin repeat-containing domain"/>
    <property type="match status" value="3"/>
</dbReference>
<organism evidence="1 2">
    <name type="scientific">Phytophthora nicotianae</name>
    <name type="common">Potato buckeye rot agent</name>
    <name type="synonym">Phytophthora parasitica</name>
    <dbReference type="NCBI Taxonomy" id="4792"/>
    <lineage>
        <taxon>Eukaryota</taxon>
        <taxon>Sar</taxon>
        <taxon>Stramenopiles</taxon>
        <taxon>Oomycota</taxon>
        <taxon>Peronosporomycetes</taxon>
        <taxon>Peronosporales</taxon>
        <taxon>Peronosporaceae</taxon>
        <taxon>Phytophthora</taxon>
    </lineage>
</organism>